<evidence type="ECO:0008006" key="6">
    <source>
        <dbReference type="Google" id="ProtNLM"/>
    </source>
</evidence>
<dbReference type="Gene3D" id="2.60.210.10">
    <property type="entry name" value="Apoptosis, Tumor Necrosis Factor Receptor Associated Protein 2, Chain A"/>
    <property type="match status" value="1"/>
</dbReference>
<sequence length="273" mass="30835">MGNSSSARYSLKGSSVITTPPVLAESETGSHLFKVLGYSLTRGIGIGEFICSDVFTVGGYSWQIKFYPAGETIENQKFIALYLELKSAATDVKAKYTFTILRRNNFYYRSLTAPVRNFNDTDDISWGWPKFVERSSFEKSKFIKNDAFTIKCTITLVRNLQATTTYSITAPTSNLSRHFVHLLESGHGSDVTFVVKGVEFNAHRCVLAARSAVFSAELLSYMEDNRKKIITIHDIEPAAFKSMLYFIYSDSLPYYKKQDLRLMAQHLLIAADR</sequence>
<accession>A0AAD6EW90</accession>
<comment type="caution">
    <text evidence="4">The sequence shown here is derived from an EMBL/GenBank/DDBJ whole genome shotgun (WGS) entry which is preliminary data.</text>
</comment>
<dbReference type="EMBL" id="JAMRDG010000001">
    <property type="protein sequence ID" value="KAJ3703542.1"/>
    <property type="molecule type" value="Genomic_DNA"/>
</dbReference>
<dbReference type="PANTHER" id="PTHR26379:SF469">
    <property type="entry name" value="MAB1"/>
    <property type="match status" value="1"/>
</dbReference>
<dbReference type="Gene3D" id="3.30.710.10">
    <property type="entry name" value="Potassium Channel Kv1.1, Chain A"/>
    <property type="match status" value="1"/>
</dbReference>
<dbReference type="InterPro" id="IPR002083">
    <property type="entry name" value="MATH/TRAF_dom"/>
</dbReference>
<dbReference type="SMART" id="SM00225">
    <property type="entry name" value="BTB"/>
    <property type="match status" value="1"/>
</dbReference>
<dbReference type="Proteomes" id="UP001210211">
    <property type="component" value="Unassembled WGS sequence"/>
</dbReference>
<gene>
    <name evidence="4" type="ORF">LUZ61_007247</name>
</gene>
<dbReference type="GO" id="GO:0016567">
    <property type="term" value="P:protein ubiquitination"/>
    <property type="evidence" value="ECO:0007669"/>
    <property type="project" value="InterPro"/>
</dbReference>
<evidence type="ECO:0000313" key="5">
    <source>
        <dbReference type="Proteomes" id="UP001210211"/>
    </source>
</evidence>
<dbReference type="PROSITE" id="PS50144">
    <property type="entry name" value="MATH"/>
    <property type="match status" value="1"/>
</dbReference>
<dbReference type="Pfam" id="PF22486">
    <property type="entry name" value="MATH_2"/>
    <property type="match status" value="1"/>
</dbReference>
<feature type="domain" description="MATH" evidence="3">
    <location>
        <begin position="28"/>
        <end position="154"/>
    </location>
</feature>
<keyword evidence="5" id="KW-1185">Reference proteome</keyword>
<dbReference type="InterPro" id="IPR011333">
    <property type="entry name" value="SKP1/BTB/POZ_sf"/>
</dbReference>
<evidence type="ECO:0000259" key="3">
    <source>
        <dbReference type="PROSITE" id="PS50144"/>
    </source>
</evidence>
<proteinExistence type="predicted"/>
<dbReference type="Pfam" id="PF00651">
    <property type="entry name" value="BTB"/>
    <property type="match status" value="1"/>
</dbReference>
<organism evidence="4 5">
    <name type="scientific">Rhynchospora tenuis</name>
    <dbReference type="NCBI Taxonomy" id="198213"/>
    <lineage>
        <taxon>Eukaryota</taxon>
        <taxon>Viridiplantae</taxon>
        <taxon>Streptophyta</taxon>
        <taxon>Embryophyta</taxon>
        <taxon>Tracheophyta</taxon>
        <taxon>Spermatophyta</taxon>
        <taxon>Magnoliopsida</taxon>
        <taxon>Liliopsida</taxon>
        <taxon>Poales</taxon>
        <taxon>Cyperaceae</taxon>
        <taxon>Cyperoideae</taxon>
        <taxon>Rhynchosporeae</taxon>
        <taxon>Rhynchospora</taxon>
    </lineage>
</organism>
<evidence type="ECO:0000259" key="2">
    <source>
        <dbReference type="PROSITE" id="PS50097"/>
    </source>
</evidence>
<dbReference type="PANTHER" id="PTHR26379">
    <property type="entry name" value="BTB/POZ AND MATH DOMAIN-CONTAINING PROTEIN 1"/>
    <property type="match status" value="1"/>
</dbReference>
<dbReference type="AlphaFoldDB" id="A0AAD6EW90"/>
<dbReference type="InterPro" id="IPR045005">
    <property type="entry name" value="BPM1-6"/>
</dbReference>
<evidence type="ECO:0000256" key="1">
    <source>
        <dbReference type="ARBA" id="ARBA00004906"/>
    </source>
</evidence>
<feature type="domain" description="BTB" evidence="2">
    <location>
        <begin position="189"/>
        <end position="256"/>
    </location>
</feature>
<evidence type="ECO:0000313" key="4">
    <source>
        <dbReference type="EMBL" id="KAJ3703542.1"/>
    </source>
</evidence>
<dbReference type="SUPFAM" id="SSF49599">
    <property type="entry name" value="TRAF domain-like"/>
    <property type="match status" value="1"/>
</dbReference>
<dbReference type="PROSITE" id="PS50097">
    <property type="entry name" value="BTB"/>
    <property type="match status" value="1"/>
</dbReference>
<comment type="pathway">
    <text evidence="1">Protein modification; protein ubiquitination.</text>
</comment>
<dbReference type="InterPro" id="IPR008974">
    <property type="entry name" value="TRAF-like"/>
</dbReference>
<reference evidence="4 5" key="1">
    <citation type="journal article" date="2022" name="Cell">
        <title>Repeat-based holocentromeres influence genome architecture and karyotype evolution.</title>
        <authorList>
            <person name="Hofstatter P.G."/>
            <person name="Thangavel G."/>
            <person name="Lux T."/>
            <person name="Neumann P."/>
            <person name="Vondrak T."/>
            <person name="Novak P."/>
            <person name="Zhang M."/>
            <person name="Costa L."/>
            <person name="Castellani M."/>
            <person name="Scott A."/>
            <person name="Toegelov H."/>
            <person name="Fuchs J."/>
            <person name="Mata-Sucre Y."/>
            <person name="Dias Y."/>
            <person name="Vanzela A.L.L."/>
            <person name="Huettel B."/>
            <person name="Almeida C.C.S."/>
            <person name="Simkova H."/>
            <person name="Souza G."/>
            <person name="Pedrosa-Harand A."/>
            <person name="Macas J."/>
            <person name="Mayer K.F.X."/>
            <person name="Houben A."/>
            <person name="Marques A."/>
        </authorList>
    </citation>
    <scope>NUCLEOTIDE SEQUENCE [LARGE SCALE GENOMIC DNA]</scope>
    <source>
        <strain evidence="4">RhyTen1mFocal</strain>
    </source>
</reference>
<dbReference type="CDD" id="cd00121">
    <property type="entry name" value="MATH"/>
    <property type="match status" value="1"/>
</dbReference>
<name>A0AAD6EW90_9POAL</name>
<dbReference type="SUPFAM" id="SSF54695">
    <property type="entry name" value="POZ domain"/>
    <property type="match status" value="1"/>
</dbReference>
<dbReference type="InterPro" id="IPR000210">
    <property type="entry name" value="BTB/POZ_dom"/>
</dbReference>
<dbReference type="SMART" id="SM00061">
    <property type="entry name" value="MATH"/>
    <property type="match status" value="1"/>
</dbReference>
<protein>
    <recommendedName>
        <fullName evidence="6">BTB domain-containing protein</fullName>
    </recommendedName>
</protein>